<reference evidence="3" key="1">
    <citation type="journal article" date="2020" name="New Phytol.">
        <title>Comparative genomics reveals dynamic genome evolution in host specialist ectomycorrhizal fungi.</title>
        <authorList>
            <person name="Lofgren L.A."/>
            <person name="Nguyen N.H."/>
            <person name="Vilgalys R."/>
            <person name="Ruytinx J."/>
            <person name="Liao H.L."/>
            <person name="Branco S."/>
            <person name="Kuo A."/>
            <person name="LaButti K."/>
            <person name="Lipzen A."/>
            <person name="Andreopoulos W."/>
            <person name="Pangilinan J."/>
            <person name="Riley R."/>
            <person name="Hundley H."/>
            <person name="Na H."/>
            <person name="Barry K."/>
            <person name="Grigoriev I.V."/>
            <person name="Stajich J.E."/>
            <person name="Kennedy P.G."/>
        </authorList>
    </citation>
    <scope>NUCLEOTIDE SEQUENCE</scope>
    <source>
        <strain evidence="3">DOB743</strain>
    </source>
</reference>
<dbReference type="OrthoDB" id="3527137at2759"/>
<dbReference type="Pfam" id="PF24968">
    <property type="entry name" value="DUF7770"/>
    <property type="match status" value="1"/>
</dbReference>
<comment type="caution">
    <text evidence="3">The sequence shown here is derived from an EMBL/GenBank/DDBJ whole genome shotgun (WGS) entry which is preliminary data.</text>
</comment>
<dbReference type="AlphaFoldDB" id="A0A9P7D026"/>
<feature type="region of interest" description="Disordered" evidence="1">
    <location>
        <begin position="1"/>
        <end position="23"/>
    </location>
</feature>
<evidence type="ECO:0000259" key="2">
    <source>
        <dbReference type="Pfam" id="PF24968"/>
    </source>
</evidence>
<dbReference type="Proteomes" id="UP000714275">
    <property type="component" value="Unassembled WGS sequence"/>
</dbReference>
<dbReference type="InterPro" id="IPR056672">
    <property type="entry name" value="DUF7770"/>
</dbReference>
<evidence type="ECO:0000313" key="3">
    <source>
        <dbReference type="EMBL" id="KAG1775230.1"/>
    </source>
</evidence>
<sequence>MMPGQDSRTGVLAVTESPDESSQISIADVPEDATTDSTIESLLDLLESNGRNRFLYDSTGSGCRFWCYTVLSDLERRRLVPDGAISRFDAYVAEQSQERPARFPLPTREGNFY</sequence>
<evidence type="ECO:0000313" key="4">
    <source>
        <dbReference type="Proteomes" id="UP000714275"/>
    </source>
</evidence>
<protein>
    <recommendedName>
        <fullName evidence="2">DUF7770 domain-containing protein</fullName>
    </recommendedName>
</protein>
<accession>A0A9P7D026</accession>
<proteinExistence type="predicted"/>
<evidence type="ECO:0000256" key="1">
    <source>
        <dbReference type="SAM" id="MobiDB-lite"/>
    </source>
</evidence>
<gene>
    <name evidence="3" type="ORF">EV702DRAFT_1119573</name>
</gene>
<keyword evidence="4" id="KW-1185">Reference proteome</keyword>
<feature type="domain" description="DUF7770" evidence="2">
    <location>
        <begin position="1"/>
        <end position="113"/>
    </location>
</feature>
<organism evidence="3 4">
    <name type="scientific">Suillus placidus</name>
    <dbReference type="NCBI Taxonomy" id="48579"/>
    <lineage>
        <taxon>Eukaryota</taxon>
        <taxon>Fungi</taxon>
        <taxon>Dikarya</taxon>
        <taxon>Basidiomycota</taxon>
        <taxon>Agaricomycotina</taxon>
        <taxon>Agaricomycetes</taxon>
        <taxon>Agaricomycetidae</taxon>
        <taxon>Boletales</taxon>
        <taxon>Suillineae</taxon>
        <taxon>Suillaceae</taxon>
        <taxon>Suillus</taxon>
    </lineage>
</organism>
<name>A0A9P7D026_9AGAM</name>
<dbReference type="EMBL" id="JABBWD010000035">
    <property type="protein sequence ID" value="KAG1775230.1"/>
    <property type="molecule type" value="Genomic_DNA"/>
</dbReference>